<dbReference type="AlphaFoldDB" id="A0A7X9QGC2"/>
<dbReference type="Proteomes" id="UP000532121">
    <property type="component" value="Unassembled WGS sequence"/>
</dbReference>
<evidence type="ECO:0000313" key="1">
    <source>
        <dbReference type="EMBL" id="NMD49298.1"/>
    </source>
</evidence>
<dbReference type="SUPFAM" id="SSF50814">
    <property type="entry name" value="Lipocalins"/>
    <property type="match status" value="1"/>
</dbReference>
<gene>
    <name evidence="1" type="ORF">HHO37_06375</name>
</gene>
<dbReference type="InterPro" id="IPR015231">
    <property type="entry name" value="DUF1934"/>
</dbReference>
<dbReference type="InterPro" id="IPR012674">
    <property type="entry name" value="Calycin"/>
</dbReference>
<dbReference type="EMBL" id="JABASA010000011">
    <property type="protein sequence ID" value="NMD49298.1"/>
    <property type="molecule type" value="Genomic_DNA"/>
</dbReference>
<comment type="caution">
    <text evidence="1">The sequence shown here is derived from an EMBL/GenBank/DDBJ whole genome shotgun (WGS) entry which is preliminary data.</text>
</comment>
<proteinExistence type="predicted"/>
<organism evidence="1 2">
    <name type="scientific">Streptococcus ratti</name>
    <dbReference type="NCBI Taxonomy" id="1341"/>
    <lineage>
        <taxon>Bacteria</taxon>
        <taxon>Bacillati</taxon>
        <taxon>Bacillota</taxon>
        <taxon>Bacilli</taxon>
        <taxon>Lactobacillales</taxon>
        <taxon>Streptococcaceae</taxon>
        <taxon>Streptococcus</taxon>
    </lineage>
</organism>
<sequence>MQLYLRNHINVDGQAEVIEQSYPVEVTEKNGFSYLVFTNEEDEKVIMKCSDEELAVTRFSSPKSTMRFHKDKKALASLPTPVGIQHFITETSLFKVEQQSVQIDYVLKNSDPESEEIFAEYQLEMTWG</sequence>
<dbReference type="Gene3D" id="2.40.128.20">
    <property type="match status" value="1"/>
</dbReference>
<evidence type="ECO:0000313" key="2">
    <source>
        <dbReference type="Proteomes" id="UP000532121"/>
    </source>
</evidence>
<accession>A0A7X9QGC2</accession>
<dbReference type="Pfam" id="PF09148">
    <property type="entry name" value="DUF1934"/>
    <property type="match status" value="1"/>
</dbReference>
<name>A0A7X9QGC2_STRRT</name>
<dbReference type="RefSeq" id="WP_193523591.1">
    <property type="nucleotide sequence ID" value="NZ_JABASA010000011.1"/>
</dbReference>
<reference evidence="1 2" key="1">
    <citation type="submission" date="2020-04" db="EMBL/GenBank/DDBJ databases">
        <title>MicrobeNet Type strains.</title>
        <authorList>
            <person name="Nicholson A.C."/>
        </authorList>
    </citation>
    <scope>NUCLEOTIDE SEQUENCE [LARGE SCALE GENOMIC DNA]</scope>
    <source>
        <strain evidence="1 2">DSM 22768</strain>
    </source>
</reference>
<protein>
    <submittedName>
        <fullName evidence="1">DUF1934 domain-containing protein</fullName>
    </submittedName>
</protein>